<keyword evidence="2" id="KW-1185">Reference proteome</keyword>
<evidence type="ECO:0000313" key="1">
    <source>
        <dbReference type="EMBL" id="KAJ8125200.1"/>
    </source>
</evidence>
<reference evidence="1" key="1">
    <citation type="submission" date="2022-12" db="EMBL/GenBank/DDBJ databases">
        <title>Genome Sequence of Lasiodiplodia mahajangana.</title>
        <authorList>
            <person name="Buettner E."/>
        </authorList>
    </citation>
    <scope>NUCLEOTIDE SEQUENCE</scope>
    <source>
        <strain evidence="1">VT137</strain>
    </source>
</reference>
<proteinExistence type="predicted"/>
<name>A0ACC2JCR5_9PEZI</name>
<protein>
    <submittedName>
        <fullName evidence="1">Uncharacterized protein</fullName>
    </submittedName>
</protein>
<gene>
    <name evidence="1" type="ORF">O1611_g8440</name>
</gene>
<comment type="caution">
    <text evidence="1">The sequence shown here is derived from an EMBL/GenBank/DDBJ whole genome shotgun (WGS) entry which is preliminary data.</text>
</comment>
<dbReference type="EMBL" id="JAPUUL010002509">
    <property type="protein sequence ID" value="KAJ8125200.1"/>
    <property type="molecule type" value="Genomic_DNA"/>
</dbReference>
<evidence type="ECO:0000313" key="2">
    <source>
        <dbReference type="Proteomes" id="UP001153332"/>
    </source>
</evidence>
<organism evidence="1 2">
    <name type="scientific">Lasiodiplodia mahajangana</name>
    <dbReference type="NCBI Taxonomy" id="1108764"/>
    <lineage>
        <taxon>Eukaryota</taxon>
        <taxon>Fungi</taxon>
        <taxon>Dikarya</taxon>
        <taxon>Ascomycota</taxon>
        <taxon>Pezizomycotina</taxon>
        <taxon>Dothideomycetes</taxon>
        <taxon>Dothideomycetes incertae sedis</taxon>
        <taxon>Botryosphaeriales</taxon>
        <taxon>Botryosphaeriaceae</taxon>
        <taxon>Lasiodiplodia</taxon>
    </lineage>
</organism>
<dbReference type="Proteomes" id="UP001153332">
    <property type="component" value="Unassembled WGS sequence"/>
</dbReference>
<accession>A0ACC2JCR5</accession>
<sequence length="171" mass="18976">MVRAASAFLSLAAASLSFAEDSLYSKRATKRFIDDEGNYNISFYHINDVHAHLDQFSSSGTDCTRPERGCYGGYARVKTVLDETRPDHPDSLLLNVGDEFQGTLFYTFYGGEKIAETLNQIGFDAMTLGNHEWDGGDDKLGDFLKNLTFPIVSANVVSDNEKLNCELKNIV</sequence>